<accession>A0A2W2CKY3</accession>
<proteinExistence type="predicted"/>
<gene>
    <name evidence="1" type="ORF">C1I92_02400</name>
</gene>
<evidence type="ECO:0000313" key="1">
    <source>
        <dbReference type="EMBL" id="PZF86056.1"/>
    </source>
</evidence>
<dbReference type="AlphaFoldDB" id="A0A2W2CKY3"/>
<reference evidence="1 2" key="1">
    <citation type="submission" date="2018-01" db="EMBL/GenBank/DDBJ databases">
        <title>Draft genome sequence of Jiangella sp. GTF31.</title>
        <authorList>
            <person name="Sahin N."/>
            <person name="Ay H."/>
            <person name="Saygin H."/>
        </authorList>
    </citation>
    <scope>NUCLEOTIDE SEQUENCE [LARGE SCALE GENOMIC DNA]</scope>
    <source>
        <strain evidence="1 2">GTF31</strain>
    </source>
</reference>
<name>A0A2W2CKY3_9ACTN</name>
<evidence type="ECO:0000313" key="2">
    <source>
        <dbReference type="Proteomes" id="UP000248764"/>
    </source>
</evidence>
<protein>
    <submittedName>
        <fullName evidence="1">Uncharacterized protein</fullName>
    </submittedName>
</protein>
<dbReference type="Proteomes" id="UP000248764">
    <property type="component" value="Unassembled WGS sequence"/>
</dbReference>
<organism evidence="1 2">
    <name type="scientific">Jiangella anatolica</name>
    <dbReference type="NCBI Taxonomy" id="2670374"/>
    <lineage>
        <taxon>Bacteria</taxon>
        <taxon>Bacillati</taxon>
        <taxon>Actinomycetota</taxon>
        <taxon>Actinomycetes</taxon>
        <taxon>Jiangellales</taxon>
        <taxon>Jiangellaceae</taxon>
        <taxon>Jiangella</taxon>
    </lineage>
</organism>
<dbReference type="EMBL" id="POTW01000004">
    <property type="protein sequence ID" value="PZF86056.1"/>
    <property type="molecule type" value="Genomic_DNA"/>
</dbReference>
<sequence length="178" mass="19730">MEMEPSTWGRVKLRQSDENETQTVGWDQLVATGVVERSLLASVHATDREAIRLVEEGGWLVVLAFAVLDDEAVTWPVGVHWQSDLAACLASITEQPVETVTARTAFAEHLVAQVQHVVLVAGLPAHGRSIWRCVCAVEDRWIRSIDARSLVKPRTESGRPVEIVGQFRLSKQTWAARA</sequence>
<keyword evidence="2" id="KW-1185">Reference proteome</keyword>
<comment type="caution">
    <text evidence="1">The sequence shown here is derived from an EMBL/GenBank/DDBJ whole genome shotgun (WGS) entry which is preliminary data.</text>
</comment>